<organism evidence="2 3">
    <name type="scientific">Paxillus involutus ATCC 200175</name>
    <dbReference type="NCBI Taxonomy" id="664439"/>
    <lineage>
        <taxon>Eukaryota</taxon>
        <taxon>Fungi</taxon>
        <taxon>Dikarya</taxon>
        <taxon>Basidiomycota</taxon>
        <taxon>Agaricomycotina</taxon>
        <taxon>Agaricomycetes</taxon>
        <taxon>Agaricomycetidae</taxon>
        <taxon>Boletales</taxon>
        <taxon>Paxilineae</taxon>
        <taxon>Paxillaceae</taxon>
        <taxon>Paxillus</taxon>
    </lineage>
</organism>
<name>A0A0C9TIK4_PAXIN</name>
<dbReference type="OrthoDB" id="3012326at2759"/>
<dbReference type="EMBL" id="KN819785">
    <property type="protein sequence ID" value="KIJ07787.1"/>
    <property type="molecule type" value="Genomic_DNA"/>
</dbReference>
<protein>
    <submittedName>
        <fullName evidence="2">Uncharacterized protein</fullName>
    </submittedName>
</protein>
<feature type="region of interest" description="Disordered" evidence="1">
    <location>
        <begin position="306"/>
        <end position="327"/>
    </location>
</feature>
<reference evidence="2 3" key="1">
    <citation type="submission" date="2014-06" db="EMBL/GenBank/DDBJ databases">
        <authorList>
            <consortium name="DOE Joint Genome Institute"/>
            <person name="Kuo A."/>
            <person name="Kohler A."/>
            <person name="Nagy L.G."/>
            <person name="Floudas D."/>
            <person name="Copeland A."/>
            <person name="Barry K.W."/>
            <person name="Cichocki N."/>
            <person name="Veneault-Fourrey C."/>
            <person name="LaButti K."/>
            <person name="Lindquist E.A."/>
            <person name="Lipzen A."/>
            <person name="Lundell T."/>
            <person name="Morin E."/>
            <person name="Murat C."/>
            <person name="Sun H."/>
            <person name="Tunlid A."/>
            <person name="Henrissat B."/>
            <person name="Grigoriev I.V."/>
            <person name="Hibbett D.S."/>
            <person name="Martin F."/>
            <person name="Nordberg H.P."/>
            <person name="Cantor M.N."/>
            <person name="Hua S.X."/>
        </authorList>
    </citation>
    <scope>NUCLEOTIDE SEQUENCE [LARGE SCALE GENOMIC DNA]</scope>
    <source>
        <strain evidence="2 3">ATCC 200175</strain>
    </source>
</reference>
<evidence type="ECO:0000313" key="3">
    <source>
        <dbReference type="Proteomes" id="UP000053647"/>
    </source>
</evidence>
<feature type="region of interest" description="Disordered" evidence="1">
    <location>
        <begin position="1"/>
        <end position="24"/>
    </location>
</feature>
<sequence>MTAEQPSANLSMEENAFPQSGSGASTQLKGLELANHLFGPLLSPVTATEAQWSAYTENRQRTSSVYRNVLGRPSRLISKAVQVIEQDMGLENGTLRKCVSILARDVSMDDDDPRDADNLVRIYSPSTPKYIDVHIKYHCRPRYYEIEWFYSLGYKIHNRIRSSTTGSASAAKDYVLDGCPSTWHTRNGWQPLCWGYFDDADGNYGERWRRVEQGALELWDDGVLDVFEVLFGPIDKPPVDDEAATLAYRRKLVLSVRFLFAAVGIDYRVACTDDEEDERPDDYMLEGISDKWVARGIRKACGFQLKNDPEEEKRGQEEREEEARGEA</sequence>
<reference evidence="3" key="2">
    <citation type="submission" date="2015-01" db="EMBL/GenBank/DDBJ databases">
        <title>Evolutionary Origins and Diversification of the Mycorrhizal Mutualists.</title>
        <authorList>
            <consortium name="DOE Joint Genome Institute"/>
            <consortium name="Mycorrhizal Genomics Consortium"/>
            <person name="Kohler A."/>
            <person name="Kuo A."/>
            <person name="Nagy L.G."/>
            <person name="Floudas D."/>
            <person name="Copeland A."/>
            <person name="Barry K.W."/>
            <person name="Cichocki N."/>
            <person name="Veneault-Fourrey C."/>
            <person name="LaButti K."/>
            <person name="Lindquist E.A."/>
            <person name="Lipzen A."/>
            <person name="Lundell T."/>
            <person name="Morin E."/>
            <person name="Murat C."/>
            <person name="Riley R."/>
            <person name="Ohm R."/>
            <person name="Sun H."/>
            <person name="Tunlid A."/>
            <person name="Henrissat B."/>
            <person name="Grigoriev I.V."/>
            <person name="Hibbett D.S."/>
            <person name="Martin F."/>
        </authorList>
    </citation>
    <scope>NUCLEOTIDE SEQUENCE [LARGE SCALE GENOMIC DNA]</scope>
    <source>
        <strain evidence="3">ATCC 200175</strain>
    </source>
</reference>
<feature type="compositionally biased region" description="Basic and acidic residues" evidence="1">
    <location>
        <begin position="307"/>
        <end position="327"/>
    </location>
</feature>
<dbReference type="Proteomes" id="UP000053647">
    <property type="component" value="Unassembled WGS sequence"/>
</dbReference>
<evidence type="ECO:0000313" key="2">
    <source>
        <dbReference type="EMBL" id="KIJ07787.1"/>
    </source>
</evidence>
<keyword evidence="3" id="KW-1185">Reference proteome</keyword>
<evidence type="ECO:0000256" key="1">
    <source>
        <dbReference type="SAM" id="MobiDB-lite"/>
    </source>
</evidence>
<dbReference type="AlphaFoldDB" id="A0A0C9TIK4"/>
<proteinExistence type="predicted"/>
<accession>A0A0C9TIK4</accession>
<dbReference type="HOGENOM" id="CLU_762888_0_0_1"/>
<gene>
    <name evidence="2" type="ORF">PAXINDRAFT_120750</name>
</gene>